<evidence type="ECO:0000256" key="6">
    <source>
        <dbReference type="ARBA" id="ARBA00023295"/>
    </source>
</evidence>
<proteinExistence type="inferred from homology"/>
<dbReference type="PANTHER" id="PTHR32092">
    <property type="entry name" value="6-PHOSPHO-BETA-GLUCOSIDASE-RELATED"/>
    <property type="match status" value="1"/>
</dbReference>
<keyword evidence="6 7" id="KW-0326">Glycosidase</keyword>
<dbReference type="Gene3D" id="3.40.50.720">
    <property type="entry name" value="NAD(P)-binding Rossmann-like Domain"/>
    <property type="match status" value="1"/>
</dbReference>
<comment type="caution">
    <text evidence="9">The sequence shown here is derived from an EMBL/GenBank/DDBJ whole genome shotgun (WGS) entry which is preliminary data.</text>
</comment>
<accession>A0ABT2AUH9</accession>
<evidence type="ECO:0000256" key="1">
    <source>
        <dbReference type="ARBA" id="ARBA00010141"/>
    </source>
</evidence>
<dbReference type="Pfam" id="PF02056">
    <property type="entry name" value="Glyco_hydro_4"/>
    <property type="match status" value="1"/>
</dbReference>
<evidence type="ECO:0000256" key="2">
    <source>
        <dbReference type="ARBA" id="ARBA00022723"/>
    </source>
</evidence>
<dbReference type="CDD" id="cd05296">
    <property type="entry name" value="GH4_P_beta_glucosidase"/>
    <property type="match status" value="1"/>
</dbReference>
<protein>
    <submittedName>
        <fullName evidence="9">6-phospho-beta-glucosidase</fullName>
    </submittedName>
</protein>
<evidence type="ECO:0000256" key="5">
    <source>
        <dbReference type="ARBA" id="ARBA00023211"/>
    </source>
</evidence>
<evidence type="ECO:0000313" key="9">
    <source>
        <dbReference type="EMBL" id="MCS0599907.1"/>
    </source>
</evidence>
<dbReference type="InterPro" id="IPR022616">
    <property type="entry name" value="Glyco_hydro_4_C"/>
</dbReference>
<gene>
    <name evidence="9" type="ORF">NX794_01425</name>
</gene>
<keyword evidence="4 7" id="KW-0520">NAD</keyword>
<keyword evidence="3 7" id="KW-0378">Hydrolase</keyword>
<name>A0ABT2AUH9_9ACTN</name>
<dbReference type="SUPFAM" id="SSF51735">
    <property type="entry name" value="NAD(P)-binding Rossmann-fold domains"/>
    <property type="match status" value="1"/>
</dbReference>
<dbReference type="Gene3D" id="3.90.110.10">
    <property type="entry name" value="Lactate dehydrogenase/glycoside hydrolase, family 4, C-terminal"/>
    <property type="match status" value="1"/>
</dbReference>
<dbReference type="InterPro" id="IPR019802">
    <property type="entry name" value="GlycHydrolase_4_CS"/>
</dbReference>
<dbReference type="RefSeq" id="WP_258776142.1">
    <property type="nucleotide sequence ID" value="NZ_JANUGP010000001.1"/>
</dbReference>
<dbReference type="PROSITE" id="PS01324">
    <property type="entry name" value="GLYCOSYL_HYDROL_F4"/>
    <property type="match status" value="1"/>
</dbReference>
<dbReference type="EMBL" id="JANUGP010000001">
    <property type="protein sequence ID" value="MCS0599907.1"/>
    <property type="molecule type" value="Genomic_DNA"/>
</dbReference>
<dbReference type="InterPro" id="IPR001088">
    <property type="entry name" value="Glyco_hydro_4"/>
</dbReference>
<keyword evidence="5" id="KW-0464">Manganese</keyword>
<dbReference type="InterPro" id="IPR015955">
    <property type="entry name" value="Lactate_DH/Glyco_Ohase_4_C"/>
</dbReference>
<evidence type="ECO:0000256" key="3">
    <source>
        <dbReference type="ARBA" id="ARBA00022801"/>
    </source>
</evidence>
<dbReference type="SUPFAM" id="SSF56327">
    <property type="entry name" value="LDH C-terminal domain-like"/>
    <property type="match status" value="1"/>
</dbReference>
<reference evidence="9 10" key="1">
    <citation type="submission" date="2022-08" db="EMBL/GenBank/DDBJ databases">
        <authorList>
            <person name="Somphong A."/>
            <person name="Phongsopitanun W."/>
        </authorList>
    </citation>
    <scope>NUCLEOTIDE SEQUENCE [LARGE SCALE GENOMIC DNA]</scope>
    <source>
        <strain evidence="9 10">LP11</strain>
    </source>
</reference>
<dbReference type="PANTHER" id="PTHR32092:SF5">
    <property type="entry name" value="6-PHOSPHO-BETA-GLUCOSIDASE"/>
    <property type="match status" value="1"/>
</dbReference>
<dbReference type="Pfam" id="PF11975">
    <property type="entry name" value="Glyco_hydro_4C"/>
    <property type="match status" value="1"/>
</dbReference>
<evidence type="ECO:0000313" key="10">
    <source>
        <dbReference type="Proteomes" id="UP001205612"/>
    </source>
</evidence>
<dbReference type="InterPro" id="IPR036291">
    <property type="entry name" value="NAD(P)-bd_dom_sf"/>
</dbReference>
<feature type="domain" description="Glycosyl hydrolase family 4 C-terminal" evidence="8">
    <location>
        <begin position="190"/>
        <end position="421"/>
    </location>
</feature>
<comment type="cofactor">
    <cofactor evidence="7">
        <name>NAD(+)</name>
        <dbReference type="ChEBI" id="CHEBI:57540"/>
    </cofactor>
    <text evidence="7">Binds 1 NAD(+) per subunit.</text>
</comment>
<keyword evidence="10" id="KW-1185">Reference proteome</keyword>
<keyword evidence="2" id="KW-0479">Metal-binding</keyword>
<evidence type="ECO:0000259" key="8">
    <source>
        <dbReference type="Pfam" id="PF11975"/>
    </source>
</evidence>
<evidence type="ECO:0000256" key="4">
    <source>
        <dbReference type="ARBA" id="ARBA00023027"/>
    </source>
</evidence>
<sequence length="445" mass="47353">MKLTILGGGGFRVPLVYGALLADRGAGRVTEVVLHDLDEARLRAVSRVLAEQAAGVTDAPEVSATTDLDRALRGTDFVFSAIRVGGLAGRAADERVALGEGVLGQETVGAGGIAYGLRTVPVADDIARRVARLAPDAWVINFTNPAGLVTEAMSRHLGDRVIGICDSPVGLGRRIARVLGADPAEAFVDYVGLNHLGWVRGLRVAGRDQLPRLLADPALLGSFEEGRLFGADWLASLGAVPNEYLHYYYFNRETVRAYQQAEQTRGAFLRDQQARFYAEAGDPGGSALRAWDRTRAEREATYMAENRESAGAGEREAEDLSGGYEKVALALMRAIARDERTTLILNVRNRSTLSALDADAVVEVPCLVDAGGAHPLAADPLPGHAAGLVCSVKAVEREVLAAAESGSRATAVKAFALHPLVDSVTVARRLVEGYTEVHPGLAYLR</sequence>
<comment type="similarity">
    <text evidence="1 7">Belongs to the glycosyl hydrolase 4 family.</text>
</comment>
<evidence type="ECO:0000256" key="7">
    <source>
        <dbReference type="RuleBase" id="RU361152"/>
    </source>
</evidence>
<organism evidence="9 10">
    <name type="scientific">Streptomyces pyxinicus</name>
    <dbReference type="NCBI Taxonomy" id="2970331"/>
    <lineage>
        <taxon>Bacteria</taxon>
        <taxon>Bacillati</taxon>
        <taxon>Actinomycetota</taxon>
        <taxon>Actinomycetes</taxon>
        <taxon>Kitasatosporales</taxon>
        <taxon>Streptomycetaceae</taxon>
        <taxon>Streptomyces</taxon>
    </lineage>
</organism>
<dbReference type="PRINTS" id="PR00732">
    <property type="entry name" value="GLHYDRLASE4"/>
</dbReference>
<dbReference type="Proteomes" id="UP001205612">
    <property type="component" value="Unassembled WGS sequence"/>
</dbReference>